<comment type="caution">
    <text evidence="3">The sequence shown here is derived from an EMBL/GenBank/DDBJ whole genome shotgun (WGS) entry which is preliminary data.</text>
</comment>
<name>W7UHJ0_RUMFL</name>
<dbReference type="PATRIC" id="fig|1341157.4.peg.693"/>
<proteinExistence type="predicted"/>
<evidence type="ECO:0000313" key="3">
    <source>
        <dbReference type="EMBL" id="EWM54641.1"/>
    </source>
</evidence>
<dbReference type="AlphaFoldDB" id="W7UHJ0"/>
<feature type="domain" description="DUF4340" evidence="2">
    <location>
        <begin position="74"/>
        <end position="258"/>
    </location>
</feature>
<sequence length="456" mass="51223">MKKAIIALVAMIIAAGGSVGAYVAVKHNKDKEKQQVKEQLADNVLFSFDPYSPTQIEFSNKNEKYIAQTDGETWTLSSGEFPVDQDYCKLICVYLSDLKAETNYGPITDEKLKMYGLDDPDTISVTAPSGTHTINIGDLSPMGDYYYATVEGKENIYAIESMKGSVLRIDRLLLKNKMLVPYSAHDIKELTITKEGKTVCHLSYDKDADKWSLPEEYDMLGTDNTRVSAVISTFVRLEADEMLDENLTDLSKYGFDKPYAEIDVKGIDNSERHITIAVNEDEPTYCLALMDDGQVERYYRSDLDIVDKEPFNYIIKNKIVAAYQDTNKFSVKFNGNEDTCELDLANSKCVYNGKKADIASVEIYSAFNNFFNSISILEYSGTDINAAPRLKDPVLSAEFETKEDGTKKLDLVKGDDGRCYVFLDGKYNGGYVDETVLTGRNSISEFYIKFKKLADL</sequence>
<keyword evidence="4" id="KW-1185">Reference proteome</keyword>
<dbReference type="InterPro" id="IPR025641">
    <property type="entry name" value="DUF4340"/>
</dbReference>
<dbReference type="eggNOG" id="ENOG502ZATI">
    <property type="taxonomic scope" value="Bacteria"/>
</dbReference>
<dbReference type="Pfam" id="PF14238">
    <property type="entry name" value="DUF4340"/>
    <property type="match status" value="1"/>
</dbReference>
<accession>W7UHJ0</accession>
<feature type="chain" id="PRO_5038441146" description="DUF4340 domain-containing protein" evidence="1">
    <location>
        <begin position="22"/>
        <end position="456"/>
    </location>
</feature>
<gene>
    <name evidence="3" type="ORF">RF007C_04065</name>
</gene>
<dbReference type="OrthoDB" id="9768524at2"/>
<reference evidence="3 4" key="1">
    <citation type="journal article" date="2014" name="PLoS ONE">
        <title>Rumen cellulosomics: divergent fiber-degrading strategies revealed by comparative genome-wide analysis of six ruminococcal strains.</title>
        <authorList>
            <person name="Dassa B."/>
            <person name="Borovok I."/>
            <person name="Ruimy-Israeli V."/>
            <person name="Lamed R."/>
            <person name="Flint H.J."/>
            <person name="Duncan S.H."/>
            <person name="Henrissat B."/>
            <person name="Coutinho P."/>
            <person name="Morrison M."/>
            <person name="Mosoni P."/>
            <person name="Yeoman C.J."/>
            <person name="White B.A."/>
            <person name="Bayer E.A."/>
        </authorList>
    </citation>
    <scope>NUCLEOTIDE SEQUENCE [LARGE SCALE GENOMIC DNA]</scope>
    <source>
        <strain evidence="3 4">007c</strain>
    </source>
</reference>
<feature type="signal peptide" evidence="1">
    <location>
        <begin position="1"/>
        <end position="21"/>
    </location>
</feature>
<evidence type="ECO:0000259" key="2">
    <source>
        <dbReference type="Pfam" id="PF14238"/>
    </source>
</evidence>
<dbReference type="EMBL" id="ATAX01000010">
    <property type="protein sequence ID" value="EWM54641.1"/>
    <property type="molecule type" value="Genomic_DNA"/>
</dbReference>
<evidence type="ECO:0000313" key="4">
    <source>
        <dbReference type="Proteomes" id="UP000019365"/>
    </source>
</evidence>
<keyword evidence="1" id="KW-0732">Signal</keyword>
<dbReference type="RefSeq" id="WP_037297249.1">
    <property type="nucleotide sequence ID" value="NZ_ATAX01000010.1"/>
</dbReference>
<dbReference type="Proteomes" id="UP000019365">
    <property type="component" value="Unassembled WGS sequence"/>
</dbReference>
<evidence type="ECO:0000256" key="1">
    <source>
        <dbReference type="SAM" id="SignalP"/>
    </source>
</evidence>
<protein>
    <recommendedName>
        <fullName evidence="2">DUF4340 domain-containing protein</fullName>
    </recommendedName>
</protein>
<organism evidence="3 4">
    <name type="scientific">Ruminococcus flavefaciens 007c</name>
    <dbReference type="NCBI Taxonomy" id="1341157"/>
    <lineage>
        <taxon>Bacteria</taxon>
        <taxon>Bacillati</taxon>
        <taxon>Bacillota</taxon>
        <taxon>Clostridia</taxon>
        <taxon>Eubacteriales</taxon>
        <taxon>Oscillospiraceae</taxon>
        <taxon>Ruminococcus</taxon>
    </lineage>
</organism>